<name>A0A7X0IH77_9ACTN</name>
<keyword evidence="7" id="KW-1185">Reference proteome</keyword>
<dbReference type="GO" id="GO:0031177">
    <property type="term" value="F:phosphopantetheine binding"/>
    <property type="evidence" value="ECO:0007669"/>
    <property type="project" value="TreeGrafter"/>
</dbReference>
<dbReference type="NCBIfam" id="TIGR01733">
    <property type="entry name" value="AA-adenyl-dom"/>
    <property type="match status" value="1"/>
</dbReference>
<sequence length="634" mass="65907">MTGPFEDDGAAFPRGGLRPLPEMLAERAGDERPAIVCGDEVLTYARTEARVNRLANFLRARGVRRGDLVGVLLERGTALPVALLAVLKAGAAYVPLNPRDPGPRIGLILEDARPAVVLTEGPPRGLPPGMPWLDVADPAIGAMPATPPEARVTLGDLAYVIFTSGSTGRPKGVAVPHGALVNFLVSMAARPGMPAFGVLVAVTTPSFDIAALELFLPLTTGGTVVVADSATTVDGARLRALLARSGATHMQATPATWRLLRGAPELAGLTALVGGEAVTPDVAGFLLGGGATVWNMYGPTETTIWSTVRPLGPGDLGRSGPMPIGRPIRDTTCHVLDGSGLPVPDGEPGELYIGGGGLARGYHGRAGLTASRFVPDPFGPPGARLYRTGDLARFLPCGDLEYLGRTDHQVKIRGHRVETGEIEAHLAAHPSVDQAVVTAHDFGPADRRLVAYVTPATVRTGDTTSGETASSRTDTGADPDPALLRTHLAERLPAYMVPGIYLVLPEFPLTPNRKVDRKALPEPVFPAASPEEEPLDARAQVLTAVVAEVLGVAAVAAGDNFIGRGGDSVSALTVVRRAREAGLNLTAEDVLAGDDFAATARRALPVDDDPAGEAAAVPLVSLSQAELDEIESLL</sequence>
<dbReference type="FunFam" id="3.30.300.30:FF:000010">
    <property type="entry name" value="Enterobactin synthetase component F"/>
    <property type="match status" value="1"/>
</dbReference>
<dbReference type="Gene3D" id="1.10.1200.10">
    <property type="entry name" value="ACP-like"/>
    <property type="match status" value="1"/>
</dbReference>
<dbReference type="Pfam" id="PF13193">
    <property type="entry name" value="AMP-binding_C"/>
    <property type="match status" value="1"/>
</dbReference>
<dbReference type="Pfam" id="PF00550">
    <property type="entry name" value="PP-binding"/>
    <property type="match status" value="1"/>
</dbReference>
<dbReference type="PROSITE" id="PS00455">
    <property type="entry name" value="AMP_BINDING"/>
    <property type="match status" value="1"/>
</dbReference>
<evidence type="ECO:0000256" key="3">
    <source>
        <dbReference type="ARBA" id="ARBA00022553"/>
    </source>
</evidence>
<dbReference type="RefSeq" id="WP_184983774.1">
    <property type="nucleotide sequence ID" value="NZ_BAAALO010000038.1"/>
</dbReference>
<dbReference type="FunFam" id="3.40.50.980:FF:000001">
    <property type="entry name" value="Non-ribosomal peptide synthetase"/>
    <property type="match status" value="1"/>
</dbReference>
<dbReference type="InterPro" id="IPR000873">
    <property type="entry name" value="AMP-dep_synth/lig_dom"/>
</dbReference>
<evidence type="ECO:0000256" key="1">
    <source>
        <dbReference type="ARBA" id="ARBA00001957"/>
    </source>
</evidence>
<protein>
    <submittedName>
        <fullName evidence="6">Amino acid adenylation domain-containing protein</fullName>
    </submittedName>
</protein>
<accession>A0A7X0IH77</accession>
<dbReference type="GO" id="GO:0044550">
    <property type="term" value="P:secondary metabolite biosynthetic process"/>
    <property type="evidence" value="ECO:0007669"/>
    <property type="project" value="TreeGrafter"/>
</dbReference>
<evidence type="ECO:0000256" key="4">
    <source>
        <dbReference type="SAM" id="MobiDB-lite"/>
    </source>
</evidence>
<dbReference type="Pfam" id="PF00501">
    <property type="entry name" value="AMP-binding"/>
    <property type="match status" value="1"/>
</dbReference>
<evidence type="ECO:0000313" key="7">
    <source>
        <dbReference type="Proteomes" id="UP000555564"/>
    </source>
</evidence>
<dbReference type="GO" id="GO:0043041">
    <property type="term" value="P:amino acid activation for nonribosomal peptide biosynthetic process"/>
    <property type="evidence" value="ECO:0007669"/>
    <property type="project" value="TreeGrafter"/>
</dbReference>
<feature type="compositionally biased region" description="Polar residues" evidence="4">
    <location>
        <begin position="460"/>
        <end position="474"/>
    </location>
</feature>
<dbReference type="Gene3D" id="3.30.300.30">
    <property type="match status" value="1"/>
</dbReference>
<proteinExistence type="predicted"/>
<feature type="region of interest" description="Disordered" evidence="4">
    <location>
        <begin position="459"/>
        <end position="480"/>
    </location>
</feature>
<keyword evidence="2" id="KW-0596">Phosphopantetheine</keyword>
<dbReference type="GO" id="GO:0005737">
    <property type="term" value="C:cytoplasm"/>
    <property type="evidence" value="ECO:0007669"/>
    <property type="project" value="TreeGrafter"/>
</dbReference>
<dbReference type="InterPro" id="IPR020845">
    <property type="entry name" value="AMP-binding_CS"/>
</dbReference>
<comment type="caution">
    <text evidence="6">The sequence shown here is derived from an EMBL/GenBank/DDBJ whole genome shotgun (WGS) entry which is preliminary data.</text>
</comment>
<evidence type="ECO:0000313" key="6">
    <source>
        <dbReference type="EMBL" id="MBB6474878.1"/>
    </source>
</evidence>
<dbReference type="SUPFAM" id="SSF47336">
    <property type="entry name" value="ACP-like"/>
    <property type="match status" value="1"/>
</dbReference>
<dbReference type="InterPro" id="IPR009081">
    <property type="entry name" value="PP-bd_ACP"/>
</dbReference>
<dbReference type="PANTHER" id="PTHR45527">
    <property type="entry name" value="NONRIBOSOMAL PEPTIDE SYNTHETASE"/>
    <property type="match status" value="1"/>
</dbReference>
<dbReference type="Proteomes" id="UP000555564">
    <property type="component" value="Unassembled WGS sequence"/>
</dbReference>
<dbReference type="InterPro" id="IPR036736">
    <property type="entry name" value="ACP-like_sf"/>
</dbReference>
<dbReference type="SUPFAM" id="SSF56801">
    <property type="entry name" value="Acetyl-CoA synthetase-like"/>
    <property type="match status" value="1"/>
</dbReference>
<reference evidence="6 7" key="1">
    <citation type="submission" date="2020-08" db="EMBL/GenBank/DDBJ databases">
        <title>Sequencing the genomes of 1000 actinobacteria strains.</title>
        <authorList>
            <person name="Klenk H.-P."/>
        </authorList>
    </citation>
    <scope>NUCLEOTIDE SEQUENCE [LARGE SCALE GENOMIC DNA]</scope>
    <source>
        <strain evidence="6 7">DSM 44936</strain>
    </source>
</reference>
<evidence type="ECO:0000259" key="5">
    <source>
        <dbReference type="PROSITE" id="PS50075"/>
    </source>
</evidence>
<organism evidence="6 7">
    <name type="scientific">Sphaerisporangium rubeum</name>
    <dbReference type="NCBI Taxonomy" id="321317"/>
    <lineage>
        <taxon>Bacteria</taxon>
        <taxon>Bacillati</taxon>
        <taxon>Actinomycetota</taxon>
        <taxon>Actinomycetes</taxon>
        <taxon>Streptosporangiales</taxon>
        <taxon>Streptosporangiaceae</taxon>
        <taxon>Sphaerisporangium</taxon>
    </lineage>
</organism>
<evidence type="ECO:0000256" key="2">
    <source>
        <dbReference type="ARBA" id="ARBA00022450"/>
    </source>
</evidence>
<gene>
    <name evidence="6" type="ORF">BJ992_004309</name>
</gene>
<dbReference type="InterPro" id="IPR045851">
    <property type="entry name" value="AMP-bd_C_sf"/>
</dbReference>
<dbReference type="FunFam" id="2.30.38.10:FF:000001">
    <property type="entry name" value="Non-ribosomal peptide synthetase PvdI"/>
    <property type="match status" value="1"/>
</dbReference>
<dbReference type="Gene3D" id="3.40.50.980">
    <property type="match status" value="2"/>
</dbReference>
<dbReference type="EMBL" id="JACHIU010000001">
    <property type="protein sequence ID" value="MBB6474878.1"/>
    <property type="molecule type" value="Genomic_DNA"/>
</dbReference>
<dbReference type="InterPro" id="IPR010071">
    <property type="entry name" value="AA_adenyl_dom"/>
</dbReference>
<dbReference type="PANTHER" id="PTHR45527:SF1">
    <property type="entry name" value="FATTY ACID SYNTHASE"/>
    <property type="match status" value="1"/>
</dbReference>
<dbReference type="AlphaFoldDB" id="A0A7X0IH77"/>
<feature type="domain" description="Carrier" evidence="5">
    <location>
        <begin position="533"/>
        <end position="607"/>
    </location>
</feature>
<dbReference type="PROSITE" id="PS50075">
    <property type="entry name" value="CARRIER"/>
    <property type="match status" value="1"/>
</dbReference>
<comment type="cofactor">
    <cofactor evidence="1">
        <name>pantetheine 4'-phosphate</name>
        <dbReference type="ChEBI" id="CHEBI:47942"/>
    </cofactor>
</comment>
<dbReference type="InterPro" id="IPR025110">
    <property type="entry name" value="AMP-bd_C"/>
</dbReference>
<dbReference type="Gene3D" id="2.30.38.10">
    <property type="entry name" value="Luciferase, Domain 3"/>
    <property type="match status" value="1"/>
</dbReference>
<keyword evidence="3" id="KW-0597">Phosphoprotein</keyword>